<feature type="chain" id="PRO_5044855035" description="Pectinesterase inhibitor domain-containing protein" evidence="4">
    <location>
        <begin position="26"/>
        <end position="169"/>
    </location>
</feature>
<dbReference type="InterPro" id="IPR035513">
    <property type="entry name" value="Invertase/methylesterase_inhib"/>
</dbReference>
<evidence type="ECO:0000256" key="4">
    <source>
        <dbReference type="SAM" id="SignalP"/>
    </source>
</evidence>
<evidence type="ECO:0000313" key="7">
    <source>
        <dbReference type="Proteomes" id="UP001632038"/>
    </source>
</evidence>
<accession>A0ABD3DHQ1</accession>
<feature type="signal peptide" evidence="4">
    <location>
        <begin position="1"/>
        <end position="25"/>
    </location>
</feature>
<evidence type="ECO:0000256" key="3">
    <source>
        <dbReference type="ARBA" id="ARBA00038471"/>
    </source>
</evidence>
<keyword evidence="1 4" id="KW-0732">Signal</keyword>
<dbReference type="SUPFAM" id="SSF101148">
    <property type="entry name" value="Plant invertase/pectin methylesterase inhibitor"/>
    <property type="match status" value="1"/>
</dbReference>
<reference evidence="7" key="1">
    <citation type="journal article" date="2024" name="IScience">
        <title>Strigolactones Initiate the Formation of Haustorium-like Structures in Castilleja.</title>
        <authorList>
            <person name="Buerger M."/>
            <person name="Peterson D."/>
            <person name="Chory J."/>
        </authorList>
    </citation>
    <scope>NUCLEOTIDE SEQUENCE [LARGE SCALE GENOMIC DNA]</scope>
</reference>
<gene>
    <name evidence="6" type="ORF">CASFOL_015622</name>
</gene>
<dbReference type="PANTHER" id="PTHR36710">
    <property type="entry name" value="PECTINESTERASE INHIBITOR-LIKE"/>
    <property type="match status" value="1"/>
</dbReference>
<keyword evidence="2" id="KW-1015">Disulfide bond</keyword>
<comment type="similarity">
    <text evidence="3">Belongs to the PMEI family.</text>
</comment>
<dbReference type="PANTHER" id="PTHR36710:SF8">
    <property type="entry name" value="PECTINESTERASE INHIBITOR-LIKE"/>
    <property type="match status" value="1"/>
</dbReference>
<evidence type="ECO:0000256" key="1">
    <source>
        <dbReference type="ARBA" id="ARBA00022729"/>
    </source>
</evidence>
<dbReference type="CDD" id="cd15797">
    <property type="entry name" value="PMEI"/>
    <property type="match status" value="1"/>
</dbReference>
<sequence length="169" mass="18335">MATLALLLQLLSLTTISLILLLANASQVDNVCAQTRNPSLCKMSLSSDPRSGTAPLPFLAQITVDMAGYRANNIKQTIDDYMLRTADPALRGKYVQCDNLYLDALDLLFRGAPGEIQNNQWGALNRLGLRVRGLIDACEALFNNNTPFRSESQVVGVLADAIAVIAKNL</sequence>
<dbReference type="InterPro" id="IPR006501">
    <property type="entry name" value="Pectinesterase_inhib_dom"/>
</dbReference>
<dbReference type="AlphaFoldDB" id="A0ABD3DHQ1"/>
<dbReference type="SMART" id="SM00856">
    <property type="entry name" value="PMEI"/>
    <property type="match status" value="1"/>
</dbReference>
<dbReference type="Gene3D" id="1.20.140.40">
    <property type="entry name" value="Invertase/pectin methylesterase inhibitor family protein"/>
    <property type="match status" value="1"/>
</dbReference>
<proteinExistence type="inferred from homology"/>
<dbReference type="InterPro" id="IPR052421">
    <property type="entry name" value="PCW_Enzyme_Inhibitor"/>
</dbReference>
<protein>
    <recommendedName>
        <fullName evidence="5">Pectinesterase inhibitor domain-containing protein</fullName>
    </recommendedName>
</protein>
<dbReference type="InterPro" id="IPR034086">
    <property type="entry name" value="PMEI_plant"/>
</dbReference>
<keyword evidence="7" id="KW-1185">Reference proteome</keyword>
<evidence type="ECO:0000313" key="6">
    <source>
        <dbReference type="EMBL" id="KAL3640654.1"/>
    </source>
</evidence>
<dbReference type="Pfam" id="PF04043">
    <property type="entry name" value="PMEI"/>
    <property type="match status" value="1"/>
</dbReference>
<evidence type="ECO:0000256" key="2">
    <source>
        <dbReference type="ARBA" id="ARBA00023157"/>
    </source>
</evidence>
<comment type="caution">
    <text evidence="6">The sequence shown here is derived from an EMBL/GenBank/DDBJ whole genome shotgun (WGS) entry which is preliminary data.</text>
</comment>
<dbReference type="Proteomes" id="UP001632038">
    <property type="component" value="Unassembled WGS sequence"/>
</dbReference>
<dbReference type="NCBIfam" id="TIGR01614">
    <property type="entry name" value="PME_inhib"/>
    <property type="match status" value="1"/>
</dbReference>
<feature type="domain" description="Pectinesterase inhibitor" evidence="5">
    <location>
        <begin position="23"/>
        <end position="165"/>
    </location>
</feature>
<evidence type="ECO:0000259" key="5">
    <source>
        <dbReference type="SMART" id="SM00856"/>
    </source>
</evidence>
<dbReference type="EMBL" id="JAVIJP010000017">
    <property type="protein sequence ID" value="KAL3640654.1"/>
    <property type="molecule type" value="Genomic_DNA"/>
</dbReference>
<name>A0ABD3DHQ1_9LAMI</name>
<organism evidence="6 7">
    <name type="scientific">Castilleja foliolosa</name>
    <dbReference type="NCBI Taxonomy" id="1961234"/>
    <lineage>
        <taxon>Eukaryota</taxon>
        <taxon>Viridiplantae</taxon>
        <taxon>Streptophyta</taxon>
        <taxon>Embryophyta</taxon>
        <taxon>Tracheophyta</taxon>
        <taxon>Spermatophyta</taxon>
        <taxon>Magnoliopsida</taxon>
        <taxon>eudicotyledons</taxon>
        <taxon>Gunneridae</taxon>
        <taxon>Pentapetalae</taxon>
        <taxon>asterids</taxon>
        <taxon>lamiids</taxon>
        <taxon>Lamiales</taxon>
        <taxon>Orobanchaceae</taxon>
        <taxon>Pedicularideae</taxon>
        <taxon>Castillejinae</taxon>
        <taxon>Castilleja</taxon>
    </lineage>
</organism>